<evidence type="ECO:0000313" key="3">
    <source>
        <dbReference type="EMBL" id="KMZ69381.1"/>
    </source>
</evidence>
<dbReference type="OMA" id="NHFIYPH"/>
<dbReference type="PANTHER" id="PTHR47926">
    <property type="entry name" value="PENTATRICOPEPTIDE REPEAT-CONTAINING PROTEIN"/>
    <property type="match status" value="1"/>
</dbReference>
<dbReference type="InterPro" id="IPR002885">
    <property type="entry name" value="PPR_rpt"/>
</dbReference>
<sequence>MPLTFHTKILTIFEKSTKLTHLKQLQSHLLIHGHGQNQLYSFKLLRFCAIAMSDLRYARSIFDSHPTPNIYLYTAMVTAYSSHCDPDATVSLFRRMLRETDPSPNEFVYPHLARCSGGIGLMGSIEGIVRKTGFDGFGVVKTALVDGYSRCSEIKAARNLFDELRNKRDGLGFNVVSWTVMLSAYMRVGSIGDAVCLFDEMPVRDVPSWNAVIAGCTQNGFFTESLDFFRKMVAGTKDASFIPNQTTIACVLSTCGHLGMLQHGKSIHGFIYKFQIHPNTFVSNALIDMYGKCGRLSSAKSIFNASTQTLTTWNSLINCLALHGDSTEAMKAFEEMQSIHRFLPDEVTFVGLLNACTHAGLVDTGRKYFTSMIQVYKIAPRIEHYGCIIDLLSRAGRFAEVMSVISDMKLKPDELVWGSLLNGCRIHRNATVAKFAVSKLLELDPWCMDYRVMQANLYSECGNWEEVGCVRKVMNGMGKKKLPGCSWIEAEGVVHQFYSKDKTHPKAEDIWKMLDALSFLL</sequence>
<dbReference type="Proteomes" id="UP000036987">
    <property type="component" value="Unassembled WGS sequence"/>
</dbReference>
<evidence type="ECO:0000256" key="2">
    <source>
        <dbReference type="PROSITE-ProRule" id="PRU00708"/>
    </source>
</evidence>
<dbReference type="AlphaFoldDB" id="A0A0K9PK74"/>
<comment type="caution">
    <text evidence="3">The sequence shown here is derived from an EMBL/GenBank/DDBJ whole genome shotgun (WGS) entry which is preliminary data.</text>
</comment>
<dbReference type="InterPro" id="IPR011990">
    <property type="entry name" value="TPR-like_helical_dom_sf"/>
</dbReference>
<protein>
    <submittedName>
        <fullName evidence="3">Pentatricopeptide repeat protein</fullName>
    </submittedName>
</protein>
<dbReference type="Pfam" id="PF13041">
    <property type="entry name" value="PPR_2"/>
    <property type="match status" value="1"/>
</dbReference>
<dbReference type="InterPro" id="IPR046848">
    <property type="entry name" value="E_motif"/>
</dbReference>
<dbReference type="STRING" id="29655.A0A0K9PK74"/>
<keyword evidence="4" id="KW-1185">Reference proteome</keyword>
<dbReference type="FunFam" id="1.25.40.10:FF:000184">
    <property type="entry name" value="Pentatricopeptide repeat-containing protein, chloroplastic"/>
    <property type="match status" value="1"/>
</dbReference>
<dbReference type="OrthoDB" id="597215at2759"/>
<dbReference type="Pfam" id="PF01535">
    <property type="entry name" value="PPR"/>
    <property type="match status" value="6"/>
</dbReference>
<dbReference type="GO" id="GO:0003723">
    <property type="term" value="F:RNA binding"/>
    <property type="evidence" value="ECO:0007669"/>
    <property type="project" value="InterPro"/>
</dbReference>
<feature type="repeat" description="PPR" evidence="2">
    <location>
        <begin position="174"/>
        <end position="208"/>
    </location>
</feature>
<dbReference type="EMBL" id="LFYR01000773">
    <property type="protein sequence ID" value="KMZ69381.1"/>
    <property type="molecule type" value="Genomic_DNA"/>
</dbReference>
<evidence type="ECO:0000313" key="4">
    <source>
        <dbReference type="Proteomes" id="UP000036987"/>
    </source>
</evidence>
<dbReference type="GO" id="GO:0009451">
    <property type="term" value="P:RNA modification"/>
    <property type="evidence" value="ECO:0007669"/>
    <property type="project" value="InterPro"/>
</dbReference>
<dbReference type="Gene3D" id="1.25.40.10">
    <property type="entry name" value="Tetratricopeptide repeat domain"/>
    <property type="match status" value="3"/>
</dbReference>
<dbReference type="NCBIfam" id="TIGR00756">
    <property type="entry name" value="PPR"/>
    <property type="match status" value="4"/>
</dbReference>
<keyword evidence="1" id="KW-0677">Repeat</keyword>
<gene>
    <name evidence="3" type="ORF">ZOSMA_215G00150</name>
</gene>
<dbReference type="Pfam" id="PF20431">
    <property type="entry name" value="E_motif"/>
    <property type="match status" value="1"/>
</dbReference>
<dbReference type="PROSITE" id="PS51375">
    <property type="entry name" value="PPR"/>
    <property type="match status" value="2"/>
</dbReference>
<dbReference type="InterPro" id="IPR046960">
    <property type="entry name" value="PPR_At4g14850-like_plant"/>
</dbReference>
<reference evidence="4" key="1">
    <citation type="journal article" date="2016" name="Nature">
        <title>The genome of the seagrass Zostera marina reveals angiosperm adaptation to the sea.</title>
        <authorList>
            <person name="Olsen J.L."/>
            <person name="Rouze P."/>
            <person name="Verhelst B."/>
            <person name="Lin Y.-C."/>
            <person name="Bayer T."/>
            <person name="Collen J."/>
            <person name="Dattolo E."/>
            <person name="De Paoli E."/>
            <person name="Dittami S."/>
            <person name="Maumus F."/>
            <person name="Michel G."/>
            <person name="Kersting A."/>
            <person name="Lauritano C."/>
            <person name="Lohaus R."/>
            <person name="Toepel M."/>
            <person name="Tonon T."/>
            <person name="Vanneste K."/>
            <person name="Amirebrahimi M."/>
            <person name="Brakel J."/>
            <person name="Bostroem C."/>
            <person name="Chovatia M."/>
            <person name="Grimwood J."/>
            <person name="Jenkins J.W."/>
            <person name="Jueterbock A."/>
            <person name="Mraz A."/>
            <person name="Stam W.T."/>
            <person name="Tice H."/>
            <person name="Bornberg-Bauer E."/>
            <person name="Green P.J."/>
            <person name="Pearson G.A."/>
            <person name="Procaccini G."/>
            <person name="Duarte C.M."/>
            <person name="Schmutz J."/>
            <person name="Reusch T.B.H."/>
            <person name="Van de Peer Y."/>
        </authorList>
    </citation>
    <scope>NUCLEOTIDE SEQUENCE [LARGE SCALE GENOMIC DNA]</scope>
    <source>
        <strain evidence="4">cv. Finnish</strain>
    </source>
</reference>
<proteinExistence type="predicted"/>
<name>A0A0K9PK74_ZOSMR</name>
<accession>A0A0K9PK74</accession>
<evidence type="ECO:0000256" key="1">
    <source>
        <dbReference type="ARBA" id="ARBA00022737"/>
    </source>
</evidence>
<feature type="repeat" description="PPR" evidence="2">
    <location>
        <begin position="309"/>
        <end position="339"/>
    </location>
</feature>
<organism evidence="3 4">
    <name type="scientific">Zostera marina</name>
    <name type="common">Eelgrass</name>
    <dbReference type="NCBI Taxonomy" id="29655"/>
    <lineage>
        <taxon>Eukaryota</taxon>
        <taxon>Viridiplantae</taxon>
        <taxon>Streptophyta</taxon>
        <taxon>Embryophyta</taxon>
        <taxon>Tracheophyta</taxon>
        <taxon>Spermatophyta</taxon>
        <taxon>Magnoliopsida</taxon>
        <taxon>Liliopsida</taxon>
        <taxon>Zosteraceae</taxon>
        <taxon>Zostera</taxon>
    </lineage>
</organism>
<dbReference type="PANTHER" id="PTHR47926:SF453">
    <property type="entry name" value="PENTATRICOPEPTIDE REPEAT (PPR) SUPERFAMILY PROTEIN"/>
    <property type="match status" value="1"/>
</dbReference>